<reference evidence="4 6" key="2">
    <citation type="submission" date="2024-07" db="EMBL/GenBank/DDBJ databases">
        <authorList>
            <person name="Akdeniz Z."/>
        </authorList>
    </citation>
    <scope>NUCLEOTIDE SEQUENCE [LARGE SCALE GENOMIC DNA]</scope>
</reference>
<keyword evidence="1" id="KW-0968">Cytoplasmic vesicle</keyword>
<dbReference type="Gene3D" id="1.25.40.30">
    <property type="match status" value="1"/>
</dbReference>
<dbReference type="GO" id="GO:0032051">
    <property type="term" value="F:clathrin light chain binding"/>
    <property type="evidence" value="ECO:0007669"/>
    <property type="project" value="InterPro"/>
</dbReference>
<proteinExistence type="inferred from homology"/>
<dbReference type="Proteomes" id="UP001642409">
    <property type="component" value="Unassembled WGS sequence"/>
</dbReference>
<keyword evidence="1" id="KW-0472">Membrane</keyword>
<comment type="similarity">
    <text evidence="1">Belongs to the clathrin heavy chain family.</text>
</comment>
<gene>
    <name evidence="2" type="ORF">HINF_LOCUS27696</name>
    <name evidence="3" type="ORF">HINF_LOCUS37919</name>
    <name evidence="4" type="ORF">HINF_LOCUS40626</name>
    <name evidence="5" type="ORF">HINF_LOCUS75759</name>
</gene>
<comment type="subcellular location">
    <subcellularLocation>
        <location evidence="1">Cytoplasmic vesicle membrane</location>
        <topology evidence="1">Peripheral membrane protein</topology>
        <orientation evidence="1">Cytoplasmic side</orientation>
    </subcellularLocation>
    <subcellularLocation>
        <location evidence="1">Membrane</location>
        <location evidence="1">Coated pit</location>
        <topology evidence="1">Peripheral membrane protein</topology>
        <orientation evidence="1">Cytoplasmic side</orientation>
    </subcellularLocation>
</comment>
<name>A0AA86PJ56_9EUKA</name>
<accession>A0AA86PJ56</accession>
<dbReference type="InterPro" id="IPR012331">
    <property type="entry name" value="Clathrin_H-chain_linker"/>
</dbReference>
<evidence type="ECO:0000313" key="2">
    <source>
        <dbReference type="EMBL" id="CAI9940051.1"/>
    </source>
</evidence>
<protein>
    <recommendedName>
        <fullName evidence="1">Clathrin heavy chain</fullName>
    </recommendedName>
</protein>
<dbReference type="Gene3D" id="1.25.40.10">
    <property type="entry name" value="Tetratricopeptide repeat domain"/>
    <property type="match status" value="3"/>
</dbReference>
<dbReference type="InterPro" id="IPR011990">
    <property type="entry name" value="TPR-like_helical_dom_sf"/>
</dbReference>
<keyword evidence="6" id="KW-1185">Reference proteome</keyword>
<comment type="caution">
    <text evidence="2">The sequence shown here is derived from an EMBL/GenBank/DDBJ whole genome shotgun (WGS) entry which is preliminary data.</text>
</comment>
<dbReference type="InterPro" id="IPR016341">
    <property type="entry name" value="Clathrin_heavy_chain"/>
</dbReference>
<dbReference type="GO" id="GO:0005905">
    <property type="term" value="C:clathrin-coated pit"/>
    <property type="evidence" value="ECO:0007669"/>
    <property type="project" value="UniProtKB-KW"/>
</dbReference>
<dbReference type="GO" id="GO:0030659">
    <property type="term" value="C:cytoplasmic vesicle membrane"/>
    <property type="evidence" value="ECO:0007669"/>
    <property type="project" value="UniProtKB-SubCell"/>
</dbReference>
<dbReference type="EMBL" id="CATOUU010000807">
    <property type="protein sequence ID" value="CAI9950274.1"/>
    <property type="molecule type" value="Genomic_DNA"/>
</dbReference>
<organism evidence="2">
    <name type="scientific">Hexamita inflata</name>
    <dbReference type="NCBI Taxonomy" id="28002"/>
    <lineage>
        <taxon>Eukaryota</taxon>
        <taxon>Metamonada</taxon>
        <taxon>Diplomonadida</taxon>
        <taxon>Hexamitidae</taxon>
        <taxon>Hexamitinae</taxon>
        <taxon>Hexamita</taxon>
    </lineage>
</organism>
<dbReference type="EMBL" id="CAXDID020000160">
    <property type="protein sequence ID" value="CAL6044573.1"/>
    <property type="molecule type" value="Genomic_DNA"/>
</dbReference>
<sequence>MFKLIESPSLSALGLSSALKSSQFQASSGDYMSVLDNDIIHFITPIPPTVLSKIPNKVDQAIAHPSQRGIVIIRKDNSIQQMDSINKQLIASATIPACGSILLIKYIDDILHVVSSQQLIRFSQDLQKQQVVCSTSDFFGEQQIITSFTGVASSNAYAISALVSGKPKTLIFNNQKVSVVPDMLCSAMCLFSNDIFLTTSPASSLKISTVNLTKMKPNKTEFATEAPEVVKSIVQLPKLGLTVLFTSQQRILVIDLQANQIGEFKSAQPVAIAAASNNGLVFVQTDAKVISMQPEVQLLVSQLQNKLKPAEQYDLFMKTDLFNNQVQFAKICKNYLEECFQQQNYQEIARIVADSAHYKAELRNQQLIDKITLSDRKAFLVFASALVQTYGLKLNQLETLTLIRLLHQEGMIATAFPKFLDNNYIEITPGEEQTGLLIIDLAGQPVSQEYAKLALQCFMKFECHNKVVQFFLKNENLAAGLEYLARLPQKVEYDLVGFMENKYPSVETLKGDQKFTAQQDAQLLLQSEALNLKQKEQIITKFMIKLEQGQMAVQYITQYMQKNNTAEVQTLFIKILFLTAGANMAKIKGNLFIGIKGPLKLANIEDIILFCVEQQLFDVAVLLSVQFNIFKKIESQVQITDCQQFVEITEKAEIQNINASSEIIKFLSELINKESLDSTVFCISKLIMLLPNYQENLEAQTFENRLDLEIKKKVNFTEDLFDELFEQIIIKQREKSSPLLNITAIFELLVKCKFTTTILSSKLEGKEITSDLQKEMIAELFSFIVAVEHCYKKCQTCDEKKLDSIAGETIYNNQACIEEYLQQSGKYCSTKQSSMSLIQKIGFPTETQLKDKFNRLGNYSLIYNLIVILIDKKEFSLLNEIFEDISLQLSQVQLIYILKHLSKVSDQNNLKNICSLMMIVAKNCKHNIVKNTYSVIEGVIQVASGSIGESIPTDFNALDTDAVIDSLKLLEELLLKDKELIIAPATKVIESLSVVPSQQAQEYMVQFTKKALDQTNTSAILLKQLVQNIVKKQDTQFWTNAIEQIPQIVNIVGDMGVAISSIEVLSFAQACIDIQGVDYKHVKDVLKEQIPLTTDKKFSQNLLLQLDVKISDEDQMIIDINQYKEAVTLTVAGIAVEHKLFKAAAVIFKLLNNHVDAVSCLLNNNLVDEAEAYAKEVKDSNAWRTICKYFLTIDTQRAYEALKQTNQLQLSTELAHVVLKEEKIDLKFILSQYMLSHRLTEQDKYIDSDLALLLAHCMHAGSNADTTKQQLVTLLGDQSTTINAQKLGDQCYIKEMFIPARFFYAAARNYAAMNSVCLKVGDYLGALQAAARLNMKDVWVQLRNELIQQVIGEQIDYGKMLYLYVAQCNVLQSGDDLLQASKLPLEIKIVVFRIMCEIKQANSNFSNDNQQLINQTLSEITRVTMQDYDLEKESGFVSVKKLLLNDVNDQIFNIMAGVLAQDQPQDLLNYMKKYAKLINMEFVLKQCQKYELNECITFCYCALGQGDDAAKNIIESDGNLDQLLKLLQVTQQRPTHALAYKFILEKHDDNLERFLNILILTPVELMQIATLVEKSASKLFSPLFQSKVLNSEQPLDLLEVNQVFLKYMIDNKMEAELLLSINKVNNYDKADIAIKLEPVFKYISALIYNQIGQHVKCCQMLIEEKMIEKAVEQVKKVNSRPAAKVLLEYASESGSDLIMVMEATNPILRLDEFMSVVWKNGKMEQAMPYIIMGVGKICDKVESQ</sequence>
<evidence type="ECO:0000313" key="4">
    <source>
        <dbReference type="EMBL" id="CAL6044573.1"/>
    </source>
</evidence>
<evidence type="ECO:0000313" key="5">
    <source>
        <dbReference type="EMBL" id="CAL6110099.1"/>
    </source>
</evidence>
<dbReference type="SUPFAM" id="SSF48371">
    <property type="entry name" value="ARM repeat"/>
    <property type="match status" value="3"/>
</dbReference>
<dbReference type="PANTHER" id="PTHR10292:SF1">
    <property type="entry name" value="CLATHRIN HEAVY CHAIN"/>
    <property type="match status" value="1"/>
</dbReference>
<evidence type="ECO:0000256" key="1">
    <source>
        <dbReference type="PIRNR" id="PIRNR002290"/>
    </source>
</evidence>
<comment type="function">
    <text evidence="1">Clathrin is the major protein of the polyhedral coat of coated pits and vesicles.</text>
</comment>
<dbReference type="EMBL" id="CATOUU010000671">
    <property type="protein sequence ID" value="CAI9940051.1"/>
    <property type="molecule type" value="Genomic_DNA"/>
</dbReference>
<dbReference type="PANTHER" id="PTHR10292">
    <property type="entry name" value="CLATHRIN HEAVY CHAIN RELATED"/>
    <property type="match status" value="1"/>
</dbReference>
<dbReference type="EMBL" id="CAXDID020000681">
    <property type="protein sequence ID" value="CAL6110099.1"/>
    <property type="molecule type" value="Genomic_DNA"/>
</dbReference>
<dbReference type="InterPro" id="IPR055358">
    <property type="entry name" value="CHCR"/>
</dbReference>
<dbReference type="GO" id="GO:0006898">
    <property type="term" value="P:receptor-mediated endocytosis"/>
    <property type="evidence" value="ECO:0007669"/>
    <property type="project" value="TreeGrafter"/>
</dbReference>
<dbReference type="Pfam" id="PF00637">
    <property type="entry name" value="Clathrin"/>
    <property type="match status" value="1"/>
</dbReference>
<evidence type="ECO:0000313" key="6">
    <source>
        <dbReference type="Proteomes" id="UP001642409"/>
    </source>
</evidence>
<dbReference type="PIRSF" id="PIRSF002290">
    <property type="entry name" value="Clathrin_H_chain"/>
    <property type="match status" value="1"/>
</dbReference>
<dbReference type="GO" id="GO:0071439">
    <property type="term" value="C:clathrin complex"/>
    <property type="evidence" value="ECO:0007669"/>
    <property type="project" value="InterPro"/>
</dbReference>
<keyword evidence="1" id="KW-0168">Coated pit</keyword>
<evidence type="ECO:0000313" key="3">
    <source>
        <dbReference type="EMBL" id="CAI9950274.1"/>
    </source>
</evidence>
<dbReference type="InterPro" id="IPR016024">
    <property type="entry name" value="ARM-type_fold"/>
</dbReference>
<reference evidence="2" key="1">
    <citation type="submission" date="2023-06" db="EMBL/GenBank/DDBJ databases">
        <authorList>
            <person name="Kurt Z."/>
        </authorList>
    </citation>
    <scope>NUCLEOTIDE SEQUENCE</scope>
</reference>